<dbReference type="GO" id="GO:0005886">
    <property type="term" value="C:plasma membrane"/>
    <property type="evidence" value="ECO:0007669"/>
    <property type="project" value="UniProtKB-SubCell"/>
</dbReference>
<keyword evidence="9" id="KW-1185">Reference proteome</keyword>
<sequence>MVEAAIFVIFPFCMVYAALSDMVSMTIANRVSVILLLAFAVLAPFTGMEWSAYAWHFAAGGIVLACSFGLFAIGAMGGGDAKLLAATAVWMGFDHQLMTYLLVSTILGGMLTLALVIYRNSPLSLFTGRIAFLRHFADQKAGIPYGVALGIGGLMSYPASPLMLWATSRLLAG</sequence>
<keyword evidence="3 6" id="KW-0812">Transmembrane</keyword>
<proteinExistence type="predicted"/>
<dbReference type="Gene3D" id="1.20.120.1220">
    <property type="match status" value="1"/>
</dbReference>
<feature type="transmembrane region" description="Helical" evidence="6">
    <location>
        <begin position="57"/>
        <end position="77"/>
    </location>
</feature>
<name>A0A1I3WEY2_9HYPH</name>
<dbReference type="PANTHER" id="PTHR36506:SF1">
    <property type="entry name" value="PREFLAGELLIN PEPTIDASE"/>
    <property type="match status" value="1"/>
</dbReference>
<evidence type="ECO:0000256" key="5">
    <source>
        <dbReference type="ARBA" id="ARBA00023136"/>
    </source>
</evidence>
<organism evidence="8 9">
    <name type="scientific">Neomesorhizobium albiziae</name>
    <dbReference type="NCBI Taxonomy" id="335020"/>
    <lineage>
        <taxon>Bacteria</taxon>
        <taxon>Pseudomonadati</taxon>
        <taxon>Pseudomonadota</taxon>
        <taxon>Alphaproteobacteria</taxon>
        <taxon>Hyphomicrobiales</taxon>
        <taxon>Phyllobacteriaceae</taxon>
        <taxon>Neomesorhizobium</taxon>
    </lineage>
</organism>
<evidence type="ECO:0000259" key="7">
    <source>
        <dbReference type="Pfam" id="PF01478"/>
    </source>
</evidence>
<dbReference type="OrthoDB" id="5329005at2"/>
<feature type="domain" description="Prepilin type IV endopeptidase peptidase" evidence="7">
    <location>
        <begin position="9"/>
        <end position="112"/>
    </location>
</feature>
<evidence type="ECO:0000313" key="8">
    <source>
        <dbReference type="EMBL" id="SFK06244.1"/>
    </source>
</evidence>
<gene>
    <name evidence="8" type="ORF">SAMN04488498_102187</name>
</gene>
<dbReference type="PANTHER" id="PTHR36506">
    <property type="entry name" value="PREFLAGELLIN PEPTIDASE"/>
    <property type="match status" value="1"/>
</dbReference>
<dbReference type="RefSeq" id="WP_149758756.1">
    <property type="nucleotide sequence ID" value="NZ_BSPE01000028.1"/>
</dbReference>
<dbReference type="InterPro" id="IPR000045">
    <property type="entry name" value="Prepilin_IV_endopep_pep"/>
</dbReference>
<dbReference type="Pfam" id="PF01478">
    <property type="entry name" value="Peptidase_A24"/>
    <property type="match status" value="1"/>
</dbReference>
<evidence type="ECO:0000256" key="6">
    <source>
        <dbReference type="SAM" id="Phobius"/>
    </source>
</evidence>
<dbReference type="EMBL" id="FOSL01000002">
    <property type="protein sequence ID" value="SFK06244.1"/>
    <property type="molecule type" value="Genomic_DNA"/>
</dbReference>
<reference evidence="8 9" key="1">
    <citation type="submission" date="2016-10" db="EMBL/GenBank/DDBJ databases">
        <authorList>
            <person name="Varghese N."/>
            <person name="Submissions S."/>
        </authorList>
    </citation>
    <scope>NUCLEOTIDE SEQUENCE [LARGE SCALE GENOMIC DNA]</scope>
    <source>
        <strain evidence="8 9">DSM 21822</strain>
    </source>
</reference>
<evidence type="ECO:0000313" key="9">
    <source>
        <dbReference type="Proteomes" id="UP000323300"/>
    </source>
</evidence>
<protein>
    <submittedName>
        <fullName evidence="8">Prepilin peptidase CpaA</fullName>
    </submittedName>
</protein>
<feature type="transmembrane region" description="Helical" evidence="6">
    <location>
        <begin position="27"/>
        <end position="45"/>
    </location>
</feature>
<evidence type="ECO:0000256" key="2">
    <source>
        <dbReference type="ARBA" id="ARBA00022475"/>
    </source>
</evidence>
<accession>A0A1I3WEY2</accession>
<evidence type="ECO:0000256" key="1">
    <source>
        <dbReference type="ARBA" id="ARBA00004651"/>
    </source>
</evidence>
<dbReference type="InterPro" id="IPR052218">
    <property type="entry name" value="Preflagellin_Peptidase"/>
</dbReference>
<dbReference type="GO" id="GO:0004190">
    <property type="term" value="F:aspartic-type endopeptidase activity"/>
    <property type="evidence" value="ECO:0007669"/>
    <property type="project" value="InterPro"/>
</dbReference>
<evidence type="ECO:0000256" key="3">
    <source>
        <dbReference type="ARBA" id="ARBA00022692"/>
    </source>
</evidence>
<keyword evidence="2" id="KW-1003">Cell membrane</keyword>
<evidence type="ECO:0000256" key="4">
    <source>
        <dbReference type="ARBA" id="ARBA00022989"/>
    </source>
</evidence>
<keyword evidence="4 6" id="KW-1133">Transmembrane helix</keyword>
<dbReference type="AlphaFoldDB" id="A0A1I3WEY2"/>
<comment type="subcellular location">
    <subcellularLocation>
        <location evidence="1">Cell membrane</location>
        <topology evidence="1">Multi-pass membrane protein</topology>
    </subcellularLocation>
</comment>
<feature type="transmembrane region" description="Helical" evidence="6">
    <location>
        <begin position="97"/>
        <end position="118"/>
    </location>
</feature>
<keyword evidence="5 6" id="KW-0472">Membrane</keyword>
<dbReference type="Proteomes" id="UP000323300">
    <property type="component" value="Unassembled WGS sequence"/>
</dbReference>